<feature type="transmembrane region" description="Helical" evidence="7">
    <location>
        <begin position="12"/>
        <end position="35"/>
    </location>
</feature>
<dbReference type="PROSITE" id="PS50928">
    <property type="entry name" value="ABC_TM1"/>
    <property type="match status" value="1"/>
</dbReference>
<feature type="transmembrane region" description="Helical" evidence="7">
    <location>
        <begin position="110"/>
        <end position="130"/>
    </location>
</feature>
<evidence type="ECO:0000256" key="6">
    <source>
        <dbReference type="ARBA" id="ARBA00023136"/>
    </source>
</evidence>
<evidence type="ECO:0000259" key="8">
    <source>
        <dbReference type="PROSITE" id="PS50928"/>
    </source>
</evidence>
<evidence type="ECO:0000256" key="5">
    <source>
        <dbReference type="ARBA" id="ARBA00022989"/>
    </source>
</evidence>
<dbReference type="Pfam" id="PF00528">
    <property type="entry name" value="BPD_transp_1"/>
    <property type="match status" value="1"/>
</dbReference>
<feature type="transmembrane region" description="Helical" evidence="7">
    <location>
        <begin position="142"/>
        <end position="162"/>
    </location>
</feature>
<dbReference type="Gene3D" id="1.10.3720.10">
    <property type="entry name" value="MetI-like"/>
    <property type="match status" value="1"/>
</dbReference>
<evidence type="ECO:0000256" key="1">
    <source>
        <dbReference type="ARBA" id="ARBA00004651"/>
    </source>
</evidence>
<dbReference type="Proteomes" id="UP000621560">
    <property type="component" value="Unassembled WGS sequence"/>
</dbReference>
<evidence type="ECO:0000256" key="7">
    <source>
        <dbReference type="RuleBase" id="RU363032"/>
    </source>
</evidence>
<dbReference type="InterPro" id="IPR035906">
    <property type="entry name" value="MetI-like_sf"/>
</dbReference>
<keyword evidence="2 7" id="KW-0813">Transport</keyword>
<dbReference type="InterPro" id="IPR000515">
    <property type="entry name" value="MetI-like"/>
</dbReference>
<keyword evidence="6 7" id="KW-0472">Membrane</keyword>
<organism evidence="9 10">
    <name type="scientific">Paenibacillus sabuli</name>
    <dbReference type="NCBI Taxonomy" id="2772509"/>
    <lineage>
        <taxon>Bacteria</taxon>
        <taxon>Bacillati</taxon>
        <taxon>Bacillota</taxon>
        <taxon>Bacilli</taxon>
        <taxon>Bacillales</taxon>
        <taxon>Paenibacillaceae</taxon>
        <taxon>Paenibacillus</taxon>
    </lineage>
</organism>
<dbReference type="SUPFAM" id="SSF161098">
    <property type="entry name" value="MetI-like"/>
    <property type="match status" value="1"/>
</dbReference>
<dbReference type="PANTHER" id="PTHR43744">
    <property type="entry name" value="ABC TRANSPORTER PERMEASE PROTEIN MG189-RELATED-RELATED"/>
    <property type="match status" value="1"/>
</dbReference>
<comment type="similarity">
    <text evidence="7">Belongs to the binding-protein-dependent transport system permease family.</text>
</comment>
<evidence type="ECO:0000313" key="9">
    <source>
        <dbReference type="EMBL" id="MBD2843976.1"/>
    </source>
</evidence>
<evidence type="ECO:0000313" key="10">
    <source>
        <dbReference type="Proteomes" id="UP000621560"/>
    </source>
</evidence>
<comment type="subcellular location">
    <subcellularLocation>
        <location evidence="1 7">Cell membrane</location>
        <topology evidence="1 7">Multi-pass membrane protein</topology>
    </subcellularLocation>
</comment>
<sequence length="288" mass="31969">MVKTGMVDRLVLSFIYGTLILLSLSVLFPIFYVVAVSLTPFEEVLRNGGFIVVPRAITWEAYRIFLTNDRIPDAYQVTFIITVAGTLINLVLTALLAYPLSKPRLPGRKIFLLLIVFTMLFNGGIIPTYLIVKATGLLNTLWAMMIPNAVSAFNLLIMKTFYENLPESLDEAAKIDGAGEVRTLVQIVLPLSMPIMATIGLFYSVGHWNEFFQAIMYVSDTAKFPLQVVLRGILSRSQSVEELSLEETMPTESLQMAAVILTAVPIIVVYPFIQKHFTQGVLLGSIKG</sequence>
<feature type="transmembrane region" description="Helical" evidence="7">
    <location>
        <begin position="183"/>
        <end position="203"/>
    </location>
</feature>
<dbReference type="GO" id="GO:0055085">
    <property type="term" value="P:transmembrane transport"/>
    <property type="evidence" value="ECO:0007669"/>
    <property type="project" value="InterPro"/>
</dbReference>
<name>A0A927GQ73_9BACL</name>
<evidence type="ECO:0000256" key="3">
    <source>
        <dbReference type="ARBA" id="ARBA00022475"/>
    </source>
</evidence>
<dbReference type="EMBL" id="JACXIZ010000007">
    <property type="protein sequence ID" value="MBD2843976.1"/>
    <property type="molecule type" value="Genomic_DNA"/>
</dbReference>
<feature type="transmembrane region" description="Helical" evidence="7">
    <location>
        <begin position="254"/>
        <end position="273"/>
    </location>
</feature>
<keyword evidence="3" id="KW-1003">Cell membrane</keyword>
<dbReference type="CDD" id="cd06261">
    <property type="entry name" value="TM_PBP2"/>
    <property type="match status" value="1"/>
</dbReference>
<comment type="caution">
    <text evidence="9">The sequence shown here is derived from an EMBL/GenBank/DDBJ whole genome shotgun (WGS) entry which is preliminary data.</text>
</comment>
<keyword evidence="5 7" id="KW-1133">Transmembrane helix</keyword>
<dbReference type="PANTHER" id="PTHR43744:SF9">
    <property type="entry name" value="POLYGALACTURONAN_RHAMNOGALACTURONAN TRANSPORT SYSTEM PERMEASE PROTEIN YTCP"/>
    <property type="match status" value="1"/>
</dbReference>
<keyword evidence="10" id="KW-1185">Reference proteome</keyword>
<reference evidence="9" key="1">
    <citation type="submission" date="2020-09" db="EMBL/GenBank/DDBJ databases">
        <title>A novel bacterium of genus Paenibacillus, isolated from South China Sea.</title>
        <authorList>
            <person name="Huang H."/>
            <person name="Mo K."/>
            <person name="Hu Y."/>
        </authorList>
    </citation>
    <scope>NUCLEOTIDE SEQUENCE</scope>
    <source>
        <strain evidence="9">IB182496</strain>
    </source>
</reference>
<gene>
    <name evidence="9" type="ORF">IDH44_02125</name>
</gene>
<keyword evidence="4 7" id="KW-0812">Transmembrane</keyword>
<evidence type="ECO:0000256" key="2">
    <source>
        <dbReference type="ARBA" id="ARBA00022448"/>
    </source>
</evidence>
<protein>
    <submittedName>
        <fullName evidence="9">Carbohydrate ABC transporter permease</fullName>
    </submittedName>
</protein>
<dbReference type="RefSeq" id="WP_190914215.1">
    <property type="nucleotide sequence ID" value="NZ_JACXIZ010000007.1"/>
</dbReference>
<dbReference type="GO" id="GO:0005886">
    <property type="term" value="C:plasma membrane"/>
    <property type="evidence" value="ECO:0007669"/>
    <property type="project" value="UniProtKB-SubCell"/>
</dbReference>
<proteinExistence type="inferred from homology"/>
<accession>A0A927GQ73</accession>
<feature type="domain" description="ABC transmembrane type-1" evidence="8">
    <location>
        <begin position="75"/>
        <end position="273"/>
    </location>
</feature>
<evidence type="ECO:0000256" key="4">
    <source>
        <dbReference type="ARBA" id="ARBA00022692"/>
    </source>
</evidence>
<feature type="transmembrane region" description="Helical" evidence="7">
    <location>
        <begin position="74"/>
        <end position="98"/>
    </location>
</feature>
<dbReference type="AlphaFoldDB" id="A0A927GQ73"/>